<dbReference type="PRINTS" id="PR00131">
    <property type="entry name" value="GLHYDRLASE1"/>
</dbReference>
<evidence type="ECO:0000256" key="5">
    <source>
        <dbReference type="PROSITE-ProRule" id="PRU10055"/>
    </source>
</evidence>
<name>A0A9R1TV44_9HYME</name>
<evidence type="ECO:0000256" key="4">
    <source>
        <dbReference type="ARBA" id="ARBA00023295"/>
    </source>
</evidence>
<keyword evidence="7" id="KW-1185">Reference proteome</keyword>
<evidence type="ECO:0000313" key="7">
    <source>
        <dbReference type="Proteomes" id="UP000694866"/>
    </source>
</evidence>
<evidence type="ECO:0000256" key="1">
    <source>
        <dbReference type="ARBA" id="ARBA00010838"/>
    </source>
</evidence>
<protein>
    <recommendedName>
        <fullName evidence="2">beta-glucosidase</fullName>
        <ecNumber evidence="2">3.2.1.21</ecNumber>
    </recommendedName>
</protein>
<dbReference type="KEGG" id="fas:105263187"/>
<evidence type="ECO:0000256" key="3">
    <source>
        <dbReference type="ARBA" id="ARBA00022801"/>
    </source>
</evidence>
<keyword evidence="3" id="KW-0378">Hydrolase</keyword>
<dbReference type="PANTHER" id="PTHR10353:SF36">
    <property type="entry name" value="LP05116P"/>
    <property type="match status" value="1"/>
</dbReference>
<accession>A0A9R1TV44</accession>
<evidence type="ECO:0000256" key="2">
    <source>
        <dbReference type="ARBA" id="ARBA00012744"/>
    </source>
</evidence>
<reference evidence="8" key="1">
    <citation type="submission" date="2025-08" db="UniProtKB">
        <authorList>
            <consortium name="RefSeq"/>
        </authorList>
    </citation>
    <scope>IDENTIFICATION</scope>
    <source>
        <strain evidence="8">USDA-PBARC FA_bdor</strain>
        <tissue evidence="8">Whole organism</tissue>
    </source>
</reference>
<sequence>MRSKRNVVNGDSYLKIPAGFSIGAASSAFQVEGGWNASDKSMSNLDHIYRAGSKMVADTSCNSYYHWEEDVELMAEIKLQHYRFSLSWPRILPTASPENISEDGVKYYNNVIDALSSKGITPFVTIYHWDHPYILESFGGWANESMIDYFVDYARVVFREFGSKVRFWSTVNEPTEYSVIVGSSGANELVYSCVHNMLKAHAKVYHMYNEEFRKTQNGQIGIVAVSHYFYPSMQNDTEIARIAYEFHGGWTINPIFSKDGDYPAVMKQYVKTLPKFSSEWIDLIRGSSDYLGLNYYASYLSRRNPNKTSAKPAINFRNRHWPRAVNGWQSVHAKGFGDLLRFIKETYDNPPVYILENGIATDKSLYDLQREEYLYDHMKEMLLAINRDGCNVKAYTVWSLLDNFEWLQGYKFPYGLVSVDFNHPNRTRTLKWSALWLANTTTRGELVDKTSFDSYLL</sequence>
<dbReference type="InterPro" id="IPR001360">
    <property type="entry name" value="Glyco_hydro_1"/>
</dbReference>
<dbReference type="EC" id="3.2.1.21" evidence="2"/>
<dbReference type="Gene3D" id="3.20.20.80">
    <property type="entry name" value="Glycosidases"/>
    <property type="match status" value="1"/>
</dbReference>
<proteinExistence type="inferred from homology"/>
<evidence type="ECO:0000313" key="8">
    <source>
        <dbReference type="RefSeq" id="XP_011297533.1"/>
    </source>
</evidence>
<dbReference type="InterPro" id="IPR018120">
    <property type="entry name" value="Glyco_hydro_1_AS"/>
</dbReference>
<comment type="similarity">
    <text evidence="1 6">Belongs to the glycosyl hydrolase 1 family.</text>
</comment>
<gene>
    <name evidence="8" type="primary">LOC105263187</name>
</gene>
<keyword evidence="4" id="KW-0326">Glycosidase</keyword>
<dbReference type="GO" id="GO:0005975">
    <property type="term" value="P:carbohydrate metabolic process"/>
    <property type="evidence" value="ECO:0007669"/>
    <property type="project" value="InterPro"/>
</dbReference>
<dbReference type="SUPFAM" id="SSF51445">
    <property type="entry name" value="(Trans)glycosidases"/>
    <property type="match status" value="1"/>
</dbReference>
<dbReference type="Pfam" id="PF00232">
    <property type="entry name" value="Glyco_hydro_1"/>
    <property type="match status" value="1"/>
</dbReference>
<dbReference type="RefSeq" id="XP_011297533.1">
    <property type="nucleotide sequence ID" value="XM_011299231.1"/>
</dbReference>
<dbReference type="InterPro" id="IPR017853">
    <property type="entry name" value="GH"/>
</dbReference>
<feature type="active site" description="Nucleophile" evidence="5">
    <location>
        <position position="356"/>
    </location>
</feature>
<dbReference type="PANTHER" id="PTHR10353">
    <property type="entry name" value="GLYCOSYL HYDROLASE"/>
    <property type="match status" value="1"/>
</dbReference>
<dbReference type="GO" id="GO:0008422">
    <property type="term" value="F:beta-glucosidase activity"/>
    <property type="evidence" value="ECO:0007669"/>
    <property type="project" value="TreeGrafter"/>
</dbReference>
<dbReference type="GeneID" id="105263187"/>
<dbReference type="AlphaFoldDB" id="A0A9R1TV44"/>
<dbReference type="PROSITE" id="PS00572">
    <property type="entry name" value="GLYCOSYL_HYDROL_F1_1"/>
    <property type="match status" value="1"/>
</dbReference>
<evidence type="ECO:0000256" key="6">
    <source>
        <dbReference type="RuleBase" id="RU003690"/>
    </source>
</evidence>
<dbReference type="OrthoDB" id="65569at2759"/>
<dbReference type="Proteomes" id="UP000694866">
    <property type="component" value="Unplaced"/>
</dbReference>
<organism evidence="7 8">
    <name type="scientific">Fopius arisanus</name>
    <dbReference type="NCBI Taxonomy" id="64838"/>
    <lineage>
        <taxon>Eukaryota</taxon>
        <taxon>Metazoa</taxon>
        <taxon>Ecdysozoa</taxon>
        <taxon>Arthropoda</taxon>
        <taxon>Hexapoda</taxon>
        <taxon>Insecta</taxon>
        <taxon>Pterygota</taxon>
        <taxon>Neoptera</taxon>
        <taxon>Endopterygota</taxon>
        <taxon>Hymenoptera</taxon>
        <taxon>Apocrita</taxon>
        <taxon>Ichneumonoidea</taxon>
        <taxon>Braconidae</taxon>
        <taxon>Opiinae</taxon>
        <taxon>Fopius</taxon>
    </lineage>
</organism>